<dbReference type="GeneID" id="19978051"/>
<dbReference type="GO" id="GO:0020037">
    <property type="term" value="F:heme binding"/>
    <property type="evidence" value="ECO:0007669"/>
    <property type="project" value="InterPro"/>
</dbReference>
<dbReference type="Gene3D" id="1.10.630.10">
    <property type="entry name" value="Cytochrome P450"/>
    <property type="match status" value="1"/>
</dbReference>
<dbReference type="HOGENOM" id="CLU_018012_0_0_1"/>
<dbReference type="SUPFAM" id="SSF48264">
    <property type="entry name" value="Cytochrome P450"/>
    <property type="match status" value="1"/>
</dbReference>
<evidence type="ECO:0000256" key="1">
    <source>
        <dbReference type="SAM" id="MobiDB-lite"/>
    </source>
</evidence>
<evidence type="ECO:0000313" key="2">
    <source>
        <dbReference type="EMBL" id="ETN44162.1"/>
    </source>
</evidence>
<reference evidence="2 3" key="1">
    <citation type="submission" date="2013-03" db="EMBL/GenBank/DDBJ databases">
        <title>The Genome Sequence of Phialophora europaea CBS 101466.</title>
        <authorList>
            <consortium name="The Broad Institute Genomics Platform"/>
            <person name="Cuomo C."/>
            <person name="de Hoog S."/>
            <person name="Gorbushina A."/>
            <person name="Walker B."/>
            <person name="Young S.K."/>
            <person name="Zeng Q."/>
            <person name="Gargeya S."/>
            <person name="Fitzgerald M."/>
            <person name="Haas B."/>
            <person name="Abouelleil A."/>
            <person name="Allen A.W."/>
            <person name="Alvarado L."/>
            <person name="Arachchi H.M."/>
            <person name="Berlin A.M."/>
            <person name="Chapman S.B."/>
            <person name="Gainer-Dewar J."/>
            <person name="Goldberg J."/>
            <person name="Griggs A."/>
            <person name="Gujja S."/>
            <person name="Hansen M."/>
            <person name="Howarth C."/>
            <person name="Imamovic A."/>
            <person name="Ireland A."/>
            <person name="Larimer J."/>
            <person name="McCowan C."/>
            <person name="Murphy C."/>
            <person name="Pearson M."/>
            <person name="Poon T.W."/>
            <person name="Priest M."/>
            <person name="Roberts A."/>
            <person name="Saif S."/>
            <person name="Shea T."/>
            <person name="Sisk P."/>
            <person name="Sykes S."/>
            <person name="Wortman J."/>
            <person name="Nusbaum C."/>
            <person name="Birren B."/>
        </authorList>
    </citation>
    <scope>NUCLEOTIDE SEQUENCE [LARGE SCALE GENOMIC DNA]</scope>
    <source>
        <strain evidence="2 3">CBS 101466</strain>
    </source>
</reference>
<dbReference type="VEuPathDB" id="FungiDB:HMPREF1541_10712"/>
<dbReference type="RefSeq" id="XP_008713604.1">
    <property type="nucleotide sequence ID" value="XM_008715382.1"/>
</dbReference>
<dbReference type="InParanoid" id="W2S634"/>
<dbReference type="OrthoDB" id="3366823at2759"/>
<protein>
    <recommendedName>
        <fullName evidence="4">Cytochrome P450</fullName>
    </recommendedName>
</protein>
<dbReference type="GO" id="GO:0004497">
    <property type="term" value="F:monooxygenase activity"/>
    <property type="evidence" value="ECO:0007669"/>
    <property type="project" value="InterPro"/>
</dbReference>
<accession>W2S634</accession>
<name>W2S634_CYPE1</name>
<dbReference type="InterPro" id="IPR001128">
    <property type="entry name" value="Cyt_P450"/>
</dbReference>
<dbReference type="InterPro" id="IPR036396">
    <property type="entry name" value="Cyt_P450_sf"/>
</dbReference>
<dbReference type="STRING" id="1220924.W2S634"/>
<evidence type="ECO:0008006" key="4">
    <source>
        <dbReference type="Google" id="ProtNLM"/>
    </source>
</evidence>
<dbReference type="Proteomes" id="UP000030752">
    <property type="component" value="Unassembled WGS sequence"/>
</dbReference>
<feature type="compositionally biased region" description="Low complexity" evidence="1">
    <location>
        <begin position="511"/>
        <end position="523"/>
    </location>
</feature>
<gene>
    <name evidence="2" type="ORF">HMPREF1541_10712</name>
</gene>
<keyword evidence="3" id="KW-1185">Reference proteome</keyword>
<proteinExistence type="predicted"/>
<dbReference type="Pfam" id="PF00067">
    <property type="entry name" value="p450"/>
    <property type="match status" value="1"/>
</dbReference>
<dbReference type="AlphaFoldDB" id="W2S634"/>
<feature type="compositionally biased region" description="Basic and acidic residues" evidence="1">
    <location>
        <begin position="524"/>
        <end position="533"/>
    </location>
</feature>
<dbReference type="eggNOG" id="KOG0684">
    <property type="taxonomic scope" value="Eukaryota"/>
</dbReference>
<feature type="region of interest" description="Disordered" evidence="1">
    <location>
        <begin position="510"/>
        <end position="536"/>
    </location>
</feature>
<dbReference type="PANTHER" id="PTHR24306">
    <property type="match status" value="1"/>
</dbReference>
<dbReference type="PANTHER" id="PTHR24306:SF7">
    <property type="entry name" value="AHBB"/>
    <property type="match status" value="1"/>
</dbReference>
<evidence type="ECO:0000313" key="3">
    <source>
        <dbReference type="Proteomes" id="UP000030752"/>
    </source>
</evidence>
<dbReference type="GO" id="GO:0016705">
    <property type="term" value="F:oxidoreductase activity, acting on paired donors, with incorporation or reduction of molecular oxygen"/>
    <property type="evidence" value="ECO:0007669"/>
    <property type="project" value="InterPro"/>
</dbReference>
<sequence length="624" mass="69655">MEHIPSFDAVKATLEDGKQYILHGAQQHPRLAAIILCLFTTLLVTRVSTTVQFYLHRARTAKAIHPIAPPVPPYSIPWIANGSYYLDLVPNIRRLAQRFPDMTAFTFHISGRKHHVIMAPSLVHTMVTNKTIIPKITLKPFIFRAIENVWGDSRSLIRSMEPKKLDNIHGYLATMMHSSFLNINVPNLTSALSTNAADLVTFSKSIVDQSIWERTSGVITTSPNTAVASLFPLIRTFTAALATDVFFSPDLLSNYPDIIDDLFLMDTKFEVFFAGFPQWTPANSGPSKARDRVVERMRQAVVAFHAWDHGKDPGSQWARIGETNSAMAGRIRGSAAVGDFDESLPEKDRGRVAALCNASILWALQVNATGIVFWLLFYAYSDPTLLQQLRAEVAPYVKIASPSDVFPGGIKEKPRLDIDGPGLRANAKLLMGAFHEVLRMETFSLTYKYLLDDIVVSESAEDAALHHRPGNPKTFALGEGDYVVVPHSLHHYDAKYFPDPEKFDARRFWVPTNSNSSSPSNNNTKKDQTEKTQLDPSQVEVSYLTAHPWGGGAQLCKGKKFAEHEVLYIAAALLHLWDFIPVSTDYLGRETEVPWRHPGRASTSATARPARDVRVRVERRGGVW</sequence>
<dbReference type="EMBL" id="KI635846">
    <property type="protein sequence ID" value="ETN44162.1"/>
    <property type="molecule type" value="Genomic_DNA"/>
</dbReference>
<organism evidence="2 3">
    <name type="scientific">Cyphellophora europaea (strain CBS 101466)</name>
    <name type="common">Phialophora europaea</name>
    <dbReference type="NCBI Taxonomy" id="1220924"/>
    <lineage>
        <taxon>Eukaryota</taxon>
        <taxon>Fungi</taxon>
        <taxon>Dikarya</taxon>
        <taxon>Ascomycota</taxon>
        <taxon>Pezizomycotina</taxon>
        <taxon>Eurotiomycetes</taxon>
        <taxon>Chaetothyriomycetidae</taxon>
        <taxon>Chaetothyriales</taxon>
        <taxon>Cyphellophoraceae</taxon>
        <taxon>Cyphellophora</taxon>
    </lineage>
</organism>
<dbReference type="GO" id="GO:0005506">
    <property type="term" value="F:iron ion binding"/>
    <property type="evidence" value="ECO:0007669"/>
    <property type="project" value="InterPro"/>
</dbReference>